<feature type="region of interest" description="Disordered" evidence="1">
    <location>
        <begin position="325"/>
        <end position="354"/>
    </location>
</feature>
<feature type="chain" id="PRO_5042237135" evidence="2">
    <location>
        <begin position="26"/>
        <end position="542"/>
    </location>
</feature>
<evidence type="ECO:0000313" key="3">
    <source>
        <dbReference type="EMBL" id="KAJ7221522.1"/>
    </source>
</evidence>
<name>A0AAD6VSL9_9AGAR</name>
<sequence length="542" mass="59210">MPALFFPPVLLLLGTIQSLAPSAYCFLQPSGTGYADSPGEYRGDVDRHVTVSVTCINNATSTTRATWPSTTRATRHTHPNAMRLARTLRSGKEFSPFTIGPSIEAPAAFDLATCFARLDDAAALGVDDNDEVTPLDGLHEGRTPTPAPGSKRERTSSPIPFWRQDAEPAPPETVNVPDSKGQPQNHTAAQAGSKRRKREKRMRQQGDSKVKAVGKKRAAAGTRRRIETEYDLADDASPSKPAWIGLRDAPFARAMSELHDAELDVLKEELTYVNWDGQESRPIVDRSGRVIALLGGSPRDPAWDDVEKEAQEAIVHAEAKIKFTAKQKTHRRGPSPAVTKGLSHGGGQTEPGLLSNTAKTNAALTELFATKAIRRFVGFANRLLELWAPGIFQDLGDQLRNFCKHNAHLSIPLNFSLGTSVFAAATVNFGPAAVSFPHLDFNNLAWAWCAITAFGNFNPDRGGHLILWDLGLIIRFPPGSTILIPSALFAGGLFRWEANGFMTDDDFEAIATPEQKKDRAYAAKTRWTDAMAKYSHISDFFT</sequence>
<protein>
    <submittedName>
        <fullName evidence="3">Uncharacterized protein</fullName>
    </submittedName>
</protein>
<gene>
    <name evidence="3" type="ORF">GGX14DRAFT_559010</name>
</gene>
<accession>A0AAD6VSL9</accession>
<keyword evidence="4" id="KW-1185">Reference proteome</keyword>
<dbReference type="EMBL" id="JARJCW010000008">
    <property type="protein sequence ID" value="KAJ7221522.1"/>
    <property type="molecule type" value="Genomic_DNA"/>
</dbReference>
<reference evidence="3" key="1">
    <citation type="submission" date="2023-03" db="EMBL/GenBank/DDBJ databases">
        <title>Massive genome expansion in bonnet fungi (Mycena s.s.) driven by repeated elements and novel gene families across ecological guilds.</title>
        <authorList>
            <consortium name="Lawrence Berkeley National Laboratory"/>
            <person name="Harder C.B."/>
            <person name="Miyauchi S."/>
            <person name="Viragh M."/>
            <person name="Kuo A."/>
            <person name="Thoen E."/>
            <person name="Andreopoulos B."/>
            <person name="Lu D."/>
            <person name="Skrede I."/>
            <person name="Drula E."/>
            <person name="Henrissat B."/>
            <person name="Morin E."/>
            <person name="Kohler A."/>
            <person name="Barry K."/>
            <person name="LaButti K."/>
            <person name="Morin E."/>
            <person name="Salamov A."/>
            <person name="Lipzen A."/>
            <person name="Mereny Z."/>
            <person name="Hegedus B."/>
            <person name="Baldrian P."/>
            <person name="Stursova M."/>
            <person name="Weitz H."/>
            <person name="Taylor A."/>
            <person name="Grigoriev I.V."/>
            <person name="Nagy L.G."/>
            <person name="Martin F."/>
            <person name="Kauserud H."/>
        </authorList>
    </citation>
    <scope>NUCLEOTIDE SEQUENCE</scope>
    <source>
        <strain evidence="3">9144</strain>
    </source>
</reference>
<dbReference type="Gene3D" id="3.60.130.30">
    <property type="match status" value="1"/>
</dbReference>
<dbReference type="AlphaFoldDB" id="A0AAD6VSL9"/>
<organism evidence="3 4">
    <name type="scientific">Mycena pura</name>
    <dbReference type="NCBI Taxonomy" id="153505"/>
    <lineage>
        <taxon>Eukaryota</taxon>
        <taxon>Fungi</taxon>
        <taxon>Dikarya</taxon>
        <taxon>Basidiomycota</taxon>
        <taxon>Agaricomycotina</taxon>
        <taxon>Agaricomycetes</taxon>
        <taxon>Agaricomycetidae</taxon>
        <taxon>Agaricales</taxon>
        <taxon>Marasmiineae</taxon>
        <taxon>Mycenaceae</taxon>
        <taxon>Mycena</taxon>
    </lineage>
</organism>
<comment type="caution">
    <text evidence="3">The sequence shown here is derived from an EMBL/GenBank/DDBJ whole genome shotgun (WGS) entry which is preliminary data.</text>
</comment>
<feature type="compositionally biased region" description="Polar residues" evidence="1">
    <location>
        <begin position="181"/>
        <end position="190"/>
    </location>
</feature>
<evidence type="ECO:0000313" key="4">
    <source>
        <dbReference type="Proteomes" id="UP001219525"/>
    </source>
</evidence>
<dbReference type="Proteomes" id="UP001219525">
    <property type="component" value="Unassembled WGS sequence"/>
</dbReference>
<proteinExistence type="predicted"/>
<feature type="signal peptide" evidence="2">
    <location>
        <begin position="1"/>
        <end position="25"/>
    </location>
</feature>
<keyword evidence="2" id="KW-0732">Signal</keyword>
<feature type="region of interest" description="Disordered" evidence="1">
    <location>
        <begin position="132"/>
        <end position="222"/>
    </location>
</feature>
<evidence type="ECO:0000256" key="2">
    <source>
        <dbReference type="SAM" id="SignalP"/>
    </source>
</evidence>
<evidence type="ECO:0000256" key="1">
    <source>
        <dbReference type="SAM" id="MobiDB-lite"/>
    </source>
</evidence>